<organism evidence="2 3">
    <name type="scientific">Caballeronia sordidicola</name>
    <name type="common">Burkholderia sordidicola</name>
    <dbReference type="NCBI Taxonomy" id="196367"/>
    <lineage>
        <taxon>Bacteria</taxon>
        <taxon>Pseudomonadati</taxon>
        <taxon>Pseudomonadota</taxon>
        <taxon>Betaproteobacteria</taxon>
        <taxon>Burkholderiales</taxon>
        <taxon>Burkholderiaceae</taxon>
        <taxon>Caballeronia</taxon>
    </lineage>
</organism>
<dbReference type="Proteomes" id="UP000214720">
    <property type="component" value="Unassembled WGS sequence"/>
</dbReference>
<comment type="caution">
    <text evidence="2">The sequence shown here is derived from an EMBL/GenBank/DDBJ whole genome shotgun (WGS) entry which is preliminary data.</text>
</comment>
<evidence type="ECO:0000313" key="2">
    <source>
        <dbReference type="EMBL" id="OXC76923.1"/>
    </source>
</evidence>
<feature type="region of interest" description="Disordered" evidence="1">
    <location>
        <begin position="50"/>
        <end position="73"/>
    </location>
</feature>
<dbReference type="EMBL" id="MTHB01000110">
    <property type="protein sequence ID" value="OXC76923.1"/>
    <property type="molecule type" value="Genomic_DNA"/>
</dbReference>
<name>A0A226X0P6_CABSO</name>
<gene>
    <name evidence="2" type="ORF">BSU04_18100</name>
</gene>
<sequence>MFAVSMALLVNLCVEPAGEERNGRNACIASLDGRCANSPGGYVTVDRRSKVRDEGSRLSQGQEQRLLPVSIPG</sequence>
<accession>A0A226X0P6</accession>
<protein>
    <submittedName>
        <fullName evidence="2">Uncharacterized protein</fullName>
    </submittedName>
</protein>
<proteinExistence type="predicted"/>
<reference evidence="3" key="1">
    <citation type="submission" date="2017-01" db="EMBL/GenBank/DDBJ databases">
        <title>Genome Analysis of Deinococcus marmoris KOPRI26562.</title>
        <authorList>
            <person name="Kim J.H."/>
            <person name="Oh H.-M."/>
        </authorList>
    </citation>
    <scope>NUCLEOTIDE SEQUENCE [LARGE SCALE GENOMIC DNA]</scope>
    <source>
        <strain evidence="3">PAMC 26633</strain>
    </source>
</reference>
<evidence type="ECO:0000313" key="3">
    <source>
        <dbReference type="Proteomes" id="UP000214720"/>
    </source>
</evidence>
<dbReference type="AlphaFoldDB" id="A0A226X0P6"/>
<evidence type="ECO:0000256" key="1">
    <source>
        <dbReference type="SAM" id="MobiDB-lite"/>
    </source>
</evidence>